<reference evidence="4" key="2">
    <citation type="submission" date="2019-06" db="EMBL/GenBank/DDBJ databases">
        <title>Co-occurence of chitin degradation, pigmentation and bioactivity in marine Pseudoalteromonas.</title>
        <authorList>
            <person name="Sonnenschein E.C."/>
            <person name="Bech P.K."/>
        </authorList>
    </citation>
    <scope>NUCLEOTIDE SEQUENCE [LARGE SCALE GENOMIC DNA]</scope>
    <source>
        <strain evidence="4">S2897</strain>
    </source>
</reference>
<gene>
    <name evidence="3" type="ORF">CWC05_15535</name>
</gene>
<accession>A0A5S3Z1A0</accession>
<evidence type="ECO:0000313" key="4">
    <source>
        <dbReference type="Proteomes" id="UP000305874"/>
    </source>
</evidence>
<dbReference type="RefSeq" id="WP_138548767.1">
    <property type="nucleotide sequence ID" value="NZ_PNCG01000016.1"/>
</dbReference>
<feature type="transmembrane region" description="Helical" evidence="1">
    <location>
        <begin position="129"/>
        <end position="148"/>
    </location>
</feature>
<dbReference type="STRING" id="151081.TW72_10575"/>
<protein>
    <submittedName>
        <fullName evidence="3">Uncharacterized protein</fullName>
    </submittedName>
</protein>
<organism evidence="3 4">
    <name type="scientific">Pseudoalteromonas ruthenica</name>
    <dbReference type="NCBI Taxonomy" id="151081"/>
    <lineage>
        <taxon>Bacteria</taxon>
        <taxon>Pseudomonadati</taxon>
        <taxon>Pseudomonadota</taxon>
        <taxon>Gammaproteobacteria</taxon>
        <taxon>Alteromonadales</taxon>
        <taxon>Pseudoalteromonadaceae</taxon>
        <taxon>Pseudoalteromonas</taxon>
    </lineage>
</organism>
<keyword evidence="1" id="KW-1133">Transmembrane helix</keyword>
<proteinExistence type="predicted"/>
<dbReference type="AlphaFoldDB" id="A0A5S3Z1A0"/>
<keyword evidence="2" id="KW-0732">Signal</keyword>
<sequence>MKLLSQCVLVSFTIFALAMGWGVAAAQSQRPIVIEPVEQNVSAGYFDVKLRAAQSLALSEQELTSILANAYLHIESDSHLFPIEAAVNGQQAVTISGLAEGHYTVNLVAEGQALSDSATVVVQHHSMTLVWPLFTLGLVLFIALFVVLMRGYVADNRAPDS</sequence>
<keyword evidence="1" id="KW-0472">Membrane</keyword>
<keyword evidence="1" id="KW-0812">Transmembrane</keyword>
<evidence type="ECO:0000256" key="2">
    <source>
        <dbReference type="SAM" id="SignalP"/>
    </source>
</evidence>
<feature type="chain" id="PRO_5024318398" evidence="2">
    <location>
        <begin position="19"/>
        <end position="161"/>
    </location>
</feature>
<dbReference type="EMBL" id="PNCG01000016">
    <property type="protein sequence ID" value="TMP86012.1"/>
    <property type="molecule type" value="Genomic_DNA"/>
</dbReference>
<dbReference type="Proteomes" id="UP000305874">
    <property type="component" value="Unassembled WGS sequence"/>
</dbReference>
<evidence type="ECO:0000256" key="1">
    <source>
        <dbReference type="SAM" id="Phobius"/>
    </source>
</evidence>
<comment type="caution">
    <text evidence="3">The sequence shown here is derived from an EMBL/GenBank/DDBJ whole genome shotgun (WGS) entry which is preliminary data.</text>
</comment>
<feature type="signal peptide" evidence="2">
    <location>
        <begin position="1"/>
        <end position="18"/>
    </location>
</feature>
<evidence type="ECO:0000313" key="3">
    <source>
        <dbReference type="EMBL" id="TMP86012.1"/>
    </source>
</evidence>
<name>A0A5S3Z1A0_9GAMM</name>
<reference evidence="3 4" key="1">
    <citation type="submission" date="2017-12" db="EMBL/GenBank/DDBJ databases">
        <authorList>
            <person name="Paulsen S."/>
            <person name="Gram L.K."/>
        </authorList>
    </citation>
    <scope>NUCLEOTIDE SEQUENCE [LARGE SCALE GENOMIC DNA]</scope>
    <source>
        <strain evidence="3 4">S2897</strain>
    </source>
</reference>